<comment type="subcellular location">
    <subcellularLocation>
        <location evidence="1">Membrane</location>
    </subcellularLocation>
</comment>
<feature type="coiled-coil region" evidence="6">
    <location>
        <begin position="945"/>
        <end position="972"/>
    </location>
</feature>
<evidence type="ECO:0000256" key="6">
    <source>
        <dbReference type="SAM" id="Coils"/>
    </source>
</evidence>
<name>A0A1G7ZCW3_9BACI</name>
<dbReference type="OrthoDB" id="5477114at2"/>
<evidence type="ECO:0000313" key="8">
    <source>
        <dbReference type="EMBL" id="SDH06376.1"/>
    </source>
</evidence>
<dbReference type="InterPro" id="IPR005225">
    <property type="entry name" value="Small_GTP-bd"/>
</dbReference>
<dbReference type="InterPro" id="IPR045063">
    <property type="entry name" value="Dynamin_N"/>
</dbReference>
<dbReference type="PANTHER" id="PTHR10465:SF0">
    <property type="entry name" value="SARCALUMENIN"/>
    <property type="match status" value="1"/>
</dbReference>
<keyword evidence="9" id="KW-1185">Reference proteome</keyword>
<dbReference type="Pfam" id="PF00350">
    <property type="entry name" value="Dynamin_N"/>
    <property type="match status" value="2"/>
</dbReference>
<dbReference type="InterPro" id="IPR027094">
    <property type="entry name" value="Mitofusin_fam"/>
</dbReference>
<protein>
    <submittedName>
        <fullName evidence="8">Small GTP-binding protein domain-containing protein</fullName>
    </submittedName>
</protein>
<evidence type="ECO:0000256" key="3">
    <source>
        <dbReference type="ARBA" id="ARBA00022801"/>
    </source>
</evidence>
<feature type="domain" description="Dynamin N-terminal" evidence="7">
    <location>
        <begin position="620"/>
        <end position="842"/>
    </location>
</feature>
<dbReference type="PANTHER" id="PTHR10465">
    <property type="entry name" value="TRANSMEMBRANE GTPASE FZO1"/>
    <property type="match status" value="1"/>
</dbReference>
<dbReference type="InterPro" id="IPR027417">
    <property type="entry name" value="P-loop_NTPase"/>
</dbReference>
<dbReference type="RefSeq" id="WP_091270833.1">
    <property type="nucleotide sequence ID" value="NZ_FNDK01000001.1"/>
</dbReference>
<sequence>MTDINMPTTVVSLEDLPFYPEDNVRLSRLEQKRKENSFEVAFCGHFSAGKSSLLNHLLGTELLPTSPIPTSANIISIENGPIRLEITNSAGEVNAWEEEIPWNQAKKWGMDGEEIQSIHIFAPLPFLAQHGRILDTPGVDSTDPNHQLVTTEQLYTTDMIVYVSDYNHVQSETNITFLKQLAEEKKPIILVINQIDKHDQKEVTLQSFENSIRSMLAKYEIKPVQIFFTSMKYTDHPFNEYKEFASFLKSIMYNAHAVQDQSMTMLENAAVYQLMERVREEKQEKYAEWEEEVKEQGIDPSDAKVSSQWEEALQSLEKEKQAEISALYKERNQLLQNVILFPYSTTEKAREWLESNHKNFKVGLLFSKRKTAAERQNRLQSLLEELNEKVKTQLLFHMRSLLLKADKDYVHDFRTYEQNVQTLSVTIAEDMLSKHANASEIDRSFVYTFTDNVTKEITTQMKKQTHDLFLQFERAIEQKFAKKEQELIEKLQSAKELTKQWEKWEETAASYDRTVDRLTAWMEQRAYDTPFTDVLQQLSAKTYPAQTDIKIPVFQEEESVIAEEEDEYLSSVSETITVDDSFLDDVERYLQQFASRPVFEEEKQRLNELIHQYKNNSAVISLFGAFSAGKSSFINAMLGGIVLPVSPHPMTAAVNKVRKSTEKYPHETVVIYLKDEAFLNAEIQAVAGELSRELDYDSIEQWKRPNPKLLNNYQRMYADYLQTLRNSIRKRIAKPGDTVVTALDELKEWVANEERACMVQEVHIYYDCEWTQKGLELVDTPGVNSIHGRHTNVAFDQLKQSDAIFYLTYYNHAFSKADQVFLQQLHRANEHFETDKLFFIINASDLASTPYELNGVKSHVKDQLAKNGIMKPRLFALSSKEGLKAKQQPDDASKSGQAFLEFEEAFSRSTWDHLRVLHLQKVQTVWENIYEQSKEIISAFTHKKEAELKQQLKEKEEQAQVFKNKLNTFSLQFAQASLEEEIQQQSAYLKERVAFMVQDYFPHAVNPSAVTGSTKKQQKNQLKGALQELESFARRYLSQEQETIIIRVEEKLKKQWQTYTTAFMDEHAGDLHILSPSIPIDVRGNVTLYDQLLLPKEALLNMYQSNKDFFENKKVLALKEKVTNDIQKESHQAIQQFETDVSEKLASYMQKLTDETVETLIEAAEKETERMIWLFDPSKKEALDEEYRYIQTALAAKKTPAE</sequence>
<dbReference type="NCBIfam" id="TIGR00231">
    <property type="entry name" value="small_GTP"/>
    <property type="match status" value="1"/>
</dbReference>
<feature type="domain" description="Dynamin N-terminal" evidence="7">
    <location>
        <begin position="40"/>
        <end position="194"/>
    </location>
</feature>
<keyword evidence="3" id="KW-0378">Hydrolase</keyword>
<dbReference type="Proteomes" id="UP000199163">
    <property type="component" value="Unassembled WGS sequence"/>
</dbReference>
<feature type="coiled-coil region" evidence="6">
    <location>
        <begin position="272"/>
        <end position="337"/>
    </location>
</feature>
<dbReference type="CDD" id="cd09912">
    <property type="entry name" value="DLP_2"/>
    <property type="match status" value="1"/>
</dbReference>
<dbReference type="GO" id="GO:0005525">
    <property type="term" value="F:GTP binding"/>
    <property type="evidence" value="ECO:0007669"/>
    <property type="project" value="UniProtKB-KW"/>
</dbReference>
<dbReference type="EMBL" id="FNDK01000001">
    <property type="protein sequence ID" value="SDH06376.1"/>
    <property type="molecule type" value="Genomic_DNA"/>
</dbReference>
<evidence type="ECO:0000256" key="5">
    <source>
        <dbReference type="ARBA" id="ARBA00023136"/>
    </source>
</evidence>
<dbReference type="GO" id="GO:0016020">
    <property type="term" value="C:membrane"/>
    <property type="evidence" value="ECO:0007669"/>
    <property type="project" value="UniProtKB-SubCell"/>
</dbReference>
<dbReference type="SUPFAM" id="SSF52540">
    <property type="entry name" value="P-loop containing nucleoside triphosphate hydrolases"/>
    <property type="match status" value="2"/>
</dbReference>
<evidence type="ECO:0000313" key="9">
    <source>
        <dbReference type="Proteomes" id="UP000199163"/>
    </source>
</evidence>
<evidence type="ECO:0000256" key="4">
    <source>
        <dbReference type="ARBA" id="ARBA00023134"/>
    </source>
</evidence>
<keyword evidence="4" id="KW-0342">GTP-binding</keyword>
<keyword evidence="6" id="KW-0175">Coiled coil</keyword>
<evidence type="ECO:0000256" key="1">
    <source>
        <dbReference type="ARBA" id="ARBA00004370"/>
    </source>
</evidence>
<dbReference type="Gene3D" id="3.40.50.300">
    <property type="entry name" value="P-loop containing nucleotide triphosphate hydrolases"/>
    <property type="match status" value="2"/>
</dbReference>
<evidence type="ECO:0000256" key="2">
    <source>
        <dbReference type="ARBA" id="ARBA00022741"/>
    </source>
</evidence>
<dbReference type="AlphaFoldDB" id="A0A1G7ZCW3"/>
<gene>
    <name evidence="8" type="ORF">SAMN05192534_101491</name>
</gene>
<accession>A0A1G7ZCW3</accession>
<evidence type="ECO:0000259" key="7">
    <source>
        <dbReference type="Pfam" id="PF00350"/>
    </source>
</evidence>
<dbReference type="GO" id="GO:0008053">
    <property type="term" value="P:mitochondrial fusion"/>
    <property type="evidence" value="ECO:0007669"/>
    <property type="project" value="TreeGrafter"/>
</dbReference>
<proteinExistence type="predicted"/>
<feature type="coiled-coil region" evidence="6">
    <location>
        <begin position="1015"/>
        <end position="1042"/>
    </location>
</feature>
<dbReference type="STRING" id="568899.SAMN05192534_101491"/>
<keyword evidence="2" id="KW-0547">Nucleotide-binding</keyword>
<organism evidence="8 9">
    <name type="scientific">Alteribacillus persepolensis</name>
    <dbReference type="NCBI Taxonomy" id="568899"/>
    <lineage>
        <taxon>Bacteria</taxon>
        <taxon>Bacillati</taxon>
        <taxon>Bacillota</taxon>
        <taxon>Bacilli</taxon>
        <taxon>Bacillales</taxon>
        <taxon>Bacillaceae</taxon>
        <taxon>Alteribacillus</taxon>
    </lineage>
</organism>
<keyword evidence="5" id="KW-0472">Membrane</keyword>
<dbReference type="GO" id="GO:0003924">
    <property type="term" value="F:GTPase activity"/>
    <property type="evidence" value="ECO:0007669"/>
    <property type="project" value="InterPro"/>
</dbReference>
<reference evidence="8 9" key="1">
    <citation type="submission" date="2016-10" db="EMBL/GenBank/DDBJ databases">
        <authorList>
            <person name="de Groot N.N."/>
        </authorList>
    </citation>
    <scope>NUCLEOTIDE SEQUENCE [LARGE SCALE GENOMIC DNA]</scope>
    <source>
        <strain evidence="8 9">DSM 21632</strain>
    </source>
</reference>